<dbReference type="PROSITE" id="PS50181">
    <property type="entry name" value="FBOX"/>
    <property type="match status" value="1"/>
</dbReference>
<sequence length="677" mass="76856">MKTRRDKVVKPDRKKQKQGASTNTKADANQLVENNGTFVNLPVDVLLEIFPFLHPLDLVHLCRTSSALRELLRQPSIAFTWKASYRNVTKPFPQPPPCPPGRNIAAYTAFLYCTTCNFCGAKLNRPSQTHHPTSMIVACGMTSSDKPCSYAKNMFKSVDPYSLMVKSRIEADPALALCNWFPPLSESGYGASRTRCLVDEYKTIFADISAVSDVKERAEKIKHYQDARQQNIQHAIEVYGFLVALGNMTYSSYLVPQEDVHEMEPISSLLKMEGYDTVPSTYRDKLIEWMNTSSSVRPELCAPNLTLEQVWHIVRRRVIWNLEQYNLEGLEQRIMDSLTKRLDTFVKILRPTLGRPKAQITPTLMDFIQSSPFQEVIKDTSGKVVKKADFEALLKHVPAFIEDWRNQSDQHLLNLIPESTLNGGPATSRVLRLAKTFFECYWCSEPISYPRVLHHSCLRTKSLAKCEEYPAGSITMDDDEDKIRSISDPGPLPGYLWRNLPEWYDKTGSRPWNSGGNQVGFHADASACATRVIEAMGFDPDTATPEFMHAQDGRVECLTCTQSGRTKVQKRLIMTWTMAILHDEQKHAAEGSPPSIWGKVNSNDTETAKEMERQVRNKASTSWEPALYTCKTCNEDVETKMLITHLKRHKIRWSGIQTDFTVSIDNGMKRPPYAVRI</sequence>
<dbReference type="InterPro" id="IPR036047">
    <property type="entry name" value="F-box-like_dom_sf"/>
</dbReference>
<dbReference type="Pfam" id="PF12937">
    <property type="entry name" value="F-box-like"/>
    <property type="match status" value="1"/>
</dbReference>
<protein>
    <recommendedName>
        <fullName evidence="2">F-box domain-containing protein</fullName>
    </recommendedName>
</protein>
<reference evidence="3 4" key="1">
    <citation type="journal article" date="2018" name="Evol. Lett.">
        <title>Horizontal gene cluster transfer increased hallucinogenic mushroom diversity.</title>
        <authorList>
            <person name="Reynolds H.T."/>
            <person name="Vijayakumar V."/>
            <person name="Gluck-Thaler E."/>
            <person name="Korotkin H.B."/>
            <person name="Matheny P.B."/>
            <person name="Slot J.C."/>
        </authorList>
    </citation>
    <scope>NUCLEOTIDE SEQUENCE [LARGE SCALE GENOMIC DNA]</scope>
    <source>
        <strain evidence="3 4">2629</strain>
    </source>
</reference>
<gene>
    <name evidence="3" type="ORF">CVT24_001723</name>
</gene>
<dbReference type="Proteomes" id="UP000284842">
    <property type="component" value="Unassembled WGS sequence"/>
</dbReference>
<dbReference type="AlphaFoldDB" id="A0A409YUC4"/>
<feature type="compositionally biased region" description="Basic and acidic residues" evidence="1">
    <location>
        <begin position="1"/>
        <end position="11"/>
    </location>
</feature>
<dbReference type="OrthoDB" id="2322499at2759"/>
<name>A0A409YUC4_9AGAR</name>
<dbReference type="SUPFAM" id="SSF81383">
    <property type="entry name" value="F-box domain"/>
    <property type="match status" value="1"/>
</dbReference>
<proteinExistence type="predicted"/>
<keyword evidence="4" id="KW-1185">Reference proteome</keyword>
<evidence type="ECO:0000313" key="4">
    <source>
        <dbReference type="Proteomes" id="UP000284842"/>
    </source>
</evidence>
<evidence type="ECO:0000256" key="1">
    <source>
        <dbReference type="SAM" id="MobiDB-lite"/>
    </source>
</evidence>
<feature type="domain" description="F-box" evidence="2">
    <location>
        <begin position="35"/>
        <end position="84"/>
    </location>
</feature>
<dbReference type="EMBL" id="NHTK01000605">
    <property type="protein sequence ID" value="PPR06616.1"/>
    <property type="molecule type" value="Genomic_DNA"/>
</dbReference>
<dbReference type="CDD" id="cd09917">
    <property type="entry name" value="F-box_SF"/>
    <property type="match status" value="1"/>
</dbReference>
<feature type="region of interest" description="Disordered" evidence="1">
    <location>
        <begin position="1"/>
        <end position="27"/>
    </location>
</feature>
<evidence type="ECO:0000313" key="3">
    <source>
        <dbReference type="EMBL" id="PPR06616.1"/>
    </source>
</evidence>
<comment type="caution">
    <text evidence="3">The sequence shown here is derived from an EMBL/GenBank/DDBJ whole genome shotgun (WGS) entry which is preliminary data.</text>
</comment>
<organism evidence="3 4">
    <name type="scientific">Panaeolus cyanescens</name>
    <dbReference type="NCBI Taxonomy" id="181874"/>
    <lineage>
        <taxon>Eukaryota</taxon>
        <taxon>Fungi</taxon>
        <taxon>Dikarya</taxon>
        <taxon>Basidiomycota</taxon>
        <taxon>Agaricomycotina</taxon>
        <taxon>Agaricomycetes</taxon>
        <taxon>Agaricomycetidae</taxon>
        <taxon>Agaricales</taxon>
        <taxon>Agaricineae</taxon>
        <taxon>Galeropsidaceae</taxon>
        <taxon>Panaeolus</taxon>
    </lineage>
</organism>
<evidence type="ECO:0000259" key="2">
    <source>
        <dbReference type="PROSITE" id="PS50181"/>
    </source>
</evidence>
<accession>A0A409YUC4</accession>
<dbReference type="InterPro" id="IPR001810">
    <property type="entry name" value="F-box_dom"/>
</dbReference>
<dbReference type="InParanoid" id="A0A409YUC4"/>